<evidence type="ECO:0000313" key="4">
    <source>
        <dbReference type="Proteomes" id="UP000263273"/>
    </source>
</evidence>
<protein>
    <submittedName>
        <fullName evidence="3">Molybdate-binding protein</fullName>
    </submittedName>
</protein>
<feature type="domain" description="PBP" evidence="1">
    <location>
        <begin position="93"/>
        <end position="282"/>
    </location>
</feature>
<comment type="caution">
    <text evidence="3">The sequence shown here is derived from an EMBL/GenBank/DDBJ whole genome shotgun (WGS) entry which is preliminary data.</text>
</comment>
<dbReference type="PANTHER" id="PTHR38431:SF1">
    <property type="entry name" value="BLL2305 PROTEIN"/>
    <property type="match status" value="1"/>
</dbReference>
<reference evidence="3 4" key="1">
    <citation type="journal article" date="2018" name="Nat. Biotechnol.">
        <title>A standardized bacterial taxonomy based on genome phylogeny substantially revises the tree of life.</title>
        <authorList>
            <person name="Parks D.H."/>
            <person name="Chuvochina M."/>
            <person name="Waite D.W."/>
            <person name="Rinke C."/>
            <person name="Skarshewski A."/>
            <person name="Chaumeil P.A."/>
            <person name="Hugenholtz P."/>
        </authorList>
    </citation>
    <scope>NUCLEOTIDE SEQUENCE [LARGE SCALE GENOMIC DNA]</scope>
    <source>
        <strain evidence="3">UBA10948</strain>
    </source>
</reference>
<gene>
    <name evidence="3" type="ORF">DDZ44_01315</name>
</gene>
<dbReference type="InterPro" id="IPR010093">
    <property type="entry name" value="SinI_DNA-bd"/>
</dbReference>
<dbReference type="InterPro" id="IPR009061">
    <property type="entry name" value="DNA-bd_dom_put_sf"/>
</dbReference>
<dbReference type="STRING" id="378794.GCA_001570625_01517"/>
<dbReference type="EMBL" id="DNZF01000032">
    <property type="protein sequence ID" value="HBK52564.1"/>
    <property type="molecule type" value="Genomic_DNA"/>
</dbReference>
<evidence type="ECO:0000259" key="1">
    <source>
        <dbReference type="Pfam" id="PF12727"/>
    </source>
</evidence>
<dbReference type="NCBIfam" id="TIGR01764">
    <property type="entry name" value="excise"/>
    <property type="match status" value="1"/>
</dbReference>
<dbReference type="SUPFAM" id="SSF53850">
    <property type="entry name" value="Periplasmic binding protein-like II"/>
    <property type="match status" value="1"/>
</dbReference>
<dbReference type="InterPro" id="IPR024370">
    <property type="entry name" value="PBP_domain"/>
</dbReference>
<name>A0A354YTP3_9FIRM</name>
<dbReference type="InterPro" id="IPR041657">
    <property type="entry name" value="HTH_17"/>
</dbReference>
<evidence type="ECO:0000259" key="2">
    <source>
        <dbReference type="Pfam" id="PF12728"/>
    </source>
</evidence>
<feature type="domain" description="Helix-turn-helix" evidence="2">
    <location>
        <begin position="9"/>
        <end position="56"/>
    </location>
</feature>
<dbReference type="Pfam" id="PF12728">
    <property type="entry name" value="HTH_17"/>
    <property type="match status" value="1"/>
</dbReference>
<dbReference type="PANTHER" id="PTHR38431">
    <property type="entry name" value="BLL2305 PROTEIN"/>
    <property type="match status" value="1"/>
</dbReference>
<dbReference type="Pfam" id="PF12727">
    <property type="entry name" value="PBP_like"/>
    <property type="match status" value="1"/>
</dbReference>
<organism evidence="3 4">
    <name type="scientific">Syntrophomonas wolfei</name>
    <dbReference type="NCBI Taxonomy" id="863"/>
    <lineage>
        <taxon>Bacteria</taxon>
        <taxon>Bacillati</taxon>
        <taxon>Bacillota</taxon>
        <taxon>Clostridia</taxon>
        <taxon>Eubacteriales</taxon>
        <taxon>Syntrophomonadaceae</taxon>
        <taxon>Syntrophomonas</taxon>
    </lineage>
</organism>
<sequence length="318" mass="36243">MTITKRPPLTPEEAAQILKISRYTLYELIKRGEIPSWRVGRKIRIDYDSLMHYLQGDSGEKRPRGYSDAQEDVSSDNGFCFMGSHDLSVELLAEFLNHSSSSLSLKTVFKGSMQGLVALYHREAQVTGIHLWDEKLQEYNLPFVEHILLAEAYKVVNLVQRTQGWIVAAGNKHNINSWEDITKKGCRFVNRQRGSGTRLRIDQYLLENNIPVRQIQGYEIEEQTHWGVALKVANGEADFGIGIQFAAQRMGLDFVPLFKERFDLVILQETAEKPEWQQIQAVVNSTAFKRAVEQHSGYDTSLTGKIVYETPHSAKARS</sequence>
<dbReference type="SUPFAM" id="SSF46955">
    <property type="entry name" value="Putative DNA-binding domain"/>
    <property type="match status" value="1"/>
</dbReference>
<evidence type="ECO:0000313" key="3">
    <source>
        <dbReference type="EMBL" id="HBK52564.1"/>
    </source>
</evidence>
<dbReference type="AlphaFoldDB" id="A0A354YTP3"/>
<proteinExistence type="predicted"/>
<accession>A0A354YTP3</accession>
<dbReference type="Proteomes" id="UP000263273">
    <property type="component" value="Unassembled WGS sequence"/>
</dbReference>
<dbReference type="GO" id="GO:0003677">
    <property type="term" value="F:DNA binding"/>
    <property type="evidence" value="ECO:0007669"/>
    <property type="project" value="InterPro"/>
</dbReference>